<dbReference type="PANTHER" id="PTHR43821">
    <property type="entry name" value="NAD(P)H NITROREDUCTASE YDJA-RELATED"/>
    <property type="match status" value="1"/>
</dbReference>
<feature type="binding site" description="in other chain" evidence="8">
    <location>
        <begin position="10"/>
        <end position="12"/>
    </location>
    <ligand>
        <name>FMN</name>
        <dbReference type="ChEBI" id="CHEBI:58210"/>
        <note>ligand shared between dimeric partners</note>
    </ligand>
</feature>
<feature type="binding site" evidence="8">
    <location>
        <position position="39"/>
    </location>
    <ligand>
        <name>FMN</name>
        <dbReference type="ChEBI" id="CHEBI:58210"/>
        <note>ligand shared between dimeric partners</note>
    </ligand>
</feature>
<dbReference type="InterPro" id="IPR000415">
    <property type="entry name" value="Nitroreductase-like"/>
</dbReference>
<keyword evidence="4 7" id="KW-0521">NADP</keyword>
<dbReference type="InterPro" id="IPR029479">
    <property type="entry name" value="Nitroreductase"/>
</dbReference>
<dbReference type="OrthoDB" id="9804207at2"/>
<name>A0A161S8A1_9BACL</name>
<organism evidence="10 11">
    <name type="scientific">Paenibacillus elgii</name>
    <dbReference type="NCBI Taxonomy" id="189691"/>
    <lineage>
        <taxon>Bacteria</taxon>
        <taxon>Bacillati</taxon>
        <taxon>Bacillota</taxon>
        <taxon>Bacilli</taxon>
        <taxon>Bacillales</taxon>
        <taxon>Paenibacillaceae</taxon>
        <taxon>Paenibacillus</taxon>
    </lineage>
</organism>
<evidence type="ECO:0000259" key="9">
    <source>
        <dbReference type="Pfam" id="PF00881"/>
    </source>
</evidence>
<comment type="similarity">
    <text evidence="1 7">Belongs to the nitroreductase family.</text>
</comment>
<dbReference type="EC" id="1.-.-.-" evidence="7"/>
<keyword evidence="11" id="KW-1185">Reference proteome</keyword>
<evidence type="ECO:0000256" key="6">
    <source>
        <dbReference type="ARBA" id="ARBA00023027"/>
    </source>
</evidence>
<dbReference type="PANTHER" id="PTHR43821:SF1">
    <property type="entry name" value="NAD(P)H NITROREDUCTASE YDJA-RELATED"/>
    <property type="match status" value="1"/>
</dbReference>
<dbReference type="Proteomes" id="UP000076563">
    <property type="component" value="Unassembled WGS sequence"/>
</dbReference>
<dbReference type="STRING" id="1007103.GCA_000213315_05273"/>
<protein>
    <recommendedName>
        <fullName evidence="7">Putative NAD(P)H nitroreductase</fullName>
        <ecNumber evidence="7">1.-.-.-</ecNumber>
    </recommendedName>
</protein>
<dbReference type="GO" id="GO:0016491">
    <property type="term" value="F:oxidoreductase activity"/>
    <property type="evidence" value="ECO:0007669"/>
    <property type="project" value="UniProtKB-UniRule"/>
</dbReference>
<keyword evidence="5 7" id="KW-0560">Oxidoreductase</keyword>
<dbReference type="EMBL" id="LQRA01000070">
    <property type="protein sequence ID" value="KZE75775.1"/>
    <property type="molecule type" value="Genomic_DNA"/>
</dbReference>
<comment type="cofactor">
    <cofactor evidence="8">
        <name>FMN</name>
        <dbReference type="ChEBI" id="CHEBI:58210"/>
    </cofactor>
    <text evidence="8">Binds 1 FMN per subunit.</text>
</comment>
<evidence type="ECO:0000256" key="1">
    <source>
        <dbReference type="ARBA" id="ARBA00007118"/>
    </source>
</evidence>
<dbReference type="PIRSF" id="PIRSF000232">
    <property type="entry name" value="YdjA"/>
    <property type="match status" value="1"/>
</dbReference>
<keyword evidence="2 7" id="KW-0285">Flavoprotein</keyword>
<feature type="domain" description="Nitroreductase" evidence="9">
    <location>
        <begin position="7"/>
        <end position="165"/>
    </location>
</feature>
<dbReference type="Gene3D" id="3.40.109.10">
    <property type="entry name" value="NADH Oxidase"/>
    <property type="match status" value="1"/>
</dbReference>
<evidence type="ECO:0000256" key="3">
    <source>
        <dbReference type="ARBA" id="ARBA00022643"/>
    </source>
</evidence>
<comment type="caution">
    <text evidence="10">The sequence shown here is derived from an EMBL/GenBank/DDBJ whole genome shotgun (WGS) entry which is preliminary data.</text>
</comment>
<dbReference type="Pfam" id="PF00881">
    <property type="entry name" value="Nitroreductase"/>
    <property type="match status" value="1"/>
</dbReference>
<dbReference type="eggNOG" id="COG0778">
    <property type="taxonomic scope" value="Bacteria"/>
</dbReference>
<reference evidence="11" key="1">
    <citation type="submission" date="2016-01" db="EMBL/GenBank/DDBJ databases">
        <title>Draft genome of Chromobacterium sp. F49.</title>
        <authorList>
            <person name="Hong K.W."/>
        </authorList>
    </citation>
    <scope>NUCLEOTIDE SEQUENCE [LARGE SCALE GENOMIC DNA]</scope>
    <source>
        <strain evidence="11">M63</strain>
    </source>
</reference>
<evidence type="ECO:0000256" key="2">
    <source>
        <dbReference type="ARBA" id="ARBA00022630"/>
    </source>
</evidence>
<dbReference type="AlphaFoldDB" id="A0A161S8A1"/>
<dbReference type="SUPFAM" id="SSF55469">
    <property type="entry name" value="FMN-dependent nitroreductase-like"/>
    <property type="match status" value="1"/>
</dbReference>
<dbReference type="RefSeq" id="WP_063184565.1">
    <property type="nucleotide sequence ID" value="NZ_LQRA01000070.1"/>
</dbReference>
<evidence type="ECO:0000313" key="10">
    <source>
        <dbReference type="EMBL" id="KZE75775.1"/>
    </source>
</evidence>
<dbReference type="CDD" id="cd02135">
    <property type="entry name" value="YdjA-like"/>
    <property type="match status" value="1"/>
</dbReference>
<sequence>MSIAQTIRERRSIRAFNRTPVPQDLVLQLLNDAVWAPNHGLREPWRFIYVGSAEGREKLAALTLEASAHLKRVKLLPSKLKEVMRKKLAEIPANLIVVMTEDKNEHKRDEDFAAVCCLMQNMQLLGWEQKLGMIWSTVDFIRSLVFRSGLGVREGERIVGILHMGFFDKIPKPKTRTPAEAKLVVW</sequence>
<evidence type="ECO:0000256" key="8">
    <source>
        <dbReference type="PIRSR" id="PIRSR000232-1"/>
    </source>
</evidence>
<dbReference type="InterPro" id="IPR026021">
    <property type="entry name" value="YdjA-like"/>
</dbReference>
<evidence type="ECO:0000256" key="5">
    <source>
        <dbReference type="ARBA" id="ARBA00023002"/>
    </source>
</evidence>
<gene>
    <name evidence="10" type="ORF">AV654_25220</name>
</gene>
<evidence type="ECO:0000313" key="11">
    <source>
        <dbReference type="Proteomes" id="UP000076563"/>
    </source>
</evidence>
<evidence type="ECO:0000256" key="7">
    <source>
        <dbReference type="PIRNR" id="PIRNR000232"/>
    </source>
</evidence>
<dbReference type="InterPro" id="IPR052530">
    <property type="entry name" value="NAD(P)H_nitroreductase"/>
</dbReference>
<feature type="binding site" description="in other chain" evidence="8">
    <location>
        <begin position="135"/>
        <end position="137"/>
    </location>
    <ligand>
        <name>FMN</name>
        <dbReference type="ChEBI" id="CHEBI:58210"/>
        <note>ligand shared between dimeric partners</note>
    </ligand>
</feature>
<keyword evidence="6 7" id="KW-0520">NAD</keyword>
<evidence type="ECO:0000256" key="4">
    <source>
        <dbReference type="ARBA" id="ARBA00022857"/>
    </source>
</evidence>
<keyword evidence="3 7" id="KW-0288">FMN</keyword>
<accession>A0A161S8A1</accession>
<proteinExistence type="inferred from homology"/>